<evidence type="ECO:0000313" key="2">
    <source>
        <dbReference type="Proteomes" id="UP001195483"/>
    </source>
</evidence>
<proteinExistence type="predicted"/>
<sequence>MHSSDERNIESIQCCYVCCFLWVSAERGRVVVVNDVFFSSRLVSYMTLTHTVTFSILNYFTAPISFLATSLEATRNKDKIDTPNEQLRAGLICLSLHIGVKIKMQNAYGRGNPGTSAPVAAYFIMLIVDSD</sequence>
<gene>
    <name evidence="1" type="ORF">CHS0354_024284</name>
</gene>
<name>A0AAE0RLD9_9BIVA</name>
<dbReference type="Proteomes" id="UP001195483">
    <property type="component" value="Unassembled WGS sequence"/>
</dbReference>
<dbReference type="AlphaFoldDB" id="A0AAE0RLD9"/>
<comment type="caution">
    <text evidence="1">The sequence shown here is derived from an EMBL/GenBank/DDBJ whole genome shotgun (WGS) entry which is preliminary data.</text>
</comment>
<accession>A0AAE0RLD9</accession>
<evidence type="ECO:0000313" key="1">
    <source>
        <dbReference type="EMBL" id="KAK3575813.1"/>
    </source>
</evidence>
<dbReference type="EMBL" id="JAEAOA010001439">
    <property type="protein sequence ID" value="KAK3575813.1"/>
    <property type="molecule type" value="Genomic_DNA"/>
</dbReference>
<reference evidence="1" key="1">
    <citation type="journal article" date="2021" name="Genome Biol. Evol.">
        <title>A High-Quality Reference Genome for a Parasitic Bivalve with Doubly Uniparental Inheritance (Bivalvia: Unionida).</title>
        <authorList>
            <person name="Smith C.H."/>
        </authorList>
    </citation>
    <scope>NUCLEOTIDE SEQUENCE</scope>
    <source>
        <strain evidence="1">CHS0354</strain>
    </source>
</reference>
<organism evidence="1 2">
    <name type="scientific">Potamilus streckersoni</name>
    <dbReference type="NCBI Taxonomy" id="2493646"/>
    <lineage>
        <taxon>Eukaryota</taxon>
        <taxon>Metazoa</taxon>
        <taxon>Spiralia</taxon>
        <taxon>Lophotrochozoa</taxon>
        <taxon>Mollusca</taxon>
        <taxon>Bivalvia</taxon>
        <taxon>Autobranchia</taxon>
        <taxon>Heteroconchia</taxon>
        <taxon>Palaeoheterodonta</taxon>
        <taxon>Unionida</taxon>
        <taxon>Unionoidea</taxon>
        <taxon>Unionidae</taxon>
        <taxon>Ambleminae</taxon>
        <taxon>Lampsilini</taxon>
        <taxon>Potamilus</taxon>
    </lineage>
</organism>
<protein>
    <submittedName>
        <fullName evidence="1">Uncharacterized protein</fullName>
    </submittedName>
</protein>
<reference evidence="1" key="3">
    <citation type="submission" date="2023-05" db="EMBL/GenBank/DDBJ databases">
        <authorList>
            <person name="Smith C.H."/>
        </authorList>
    </citation>
    <scope>NUCLEOTIDE SEQUENCE</scope>
    <source>
        <strain evidence="1">CHS0354</strain>
        <tissue evidence="1">Mantle</tissue>
    </source>
</reference>
<keyword evidence="2" id="KW-1185">Reference proteome</keyword>
<reference evidence="1" key="2">
    <citation type="journal article" date="2021" name="Genome Biol. Evol.">
        <title>Developing a high-quality reference genome for a parasitic bivalve with doubly uniparental inheritance (Bivalvia: Unionida).</title>
        <authorList>
            <person name="Smith C.H."/>
        </authorList>
    </citation>
    <scope>NUCLEOTIDE SEQUENCE</scope>
    <source>
        <strain evidence="1">CHS0354</strain>
        <tissue evidence="1">Mantle</tissue>
    </source>
</reference>